<feature type="transmembrane region" description="Helical" evidence="6">
    <location>
        <begin position="574"/>
        <end position="591"/>
    </location>
</feature>
<accession>A0A8H5LKS9</accession>
<feature type="compositionally biased region" description="Polar residues" evidence="5">
    <location>
        <begin position="1"/>
        <end position="12"/>
    </location>
</feature>
<feature type="transmembrane region" description="Helical" evidence="6">
    <location>
        <begin position="899"/>
        <end position="921"/>
    </location>
</feature>
<feature type="region of interest" description="Disordered" evidence="5">
    <location>
        <begin position="1"/>
        <end position="38"/>
    </location>
</feature>
<keyword evidence="4 6" id="KW-0472">Membrane</keyword>
<evidence type="ECO:0000256" key="4">
    <source>
        <dbReference type="ARBA" id="ARBA00023136"/>
    </source>
</evidence>
<dbReference type="InterPro" id="IPR011701">
    <property type="entry name" value="MFS"/>
</dbReference>
<dbReference type="EMBL" id="JAACJO010000003">
    <property type="protein sequence ID" value="KAF5360847.1"/>
    <property type="molecule type" value="Genomic_DNA"/>
</dbReference>
<dbReference type="InterPro" id="IPR020846">
    <property type="entry name" value="MFS_dom"/>
</dbReference>
<gene>
    <name evidence="8" type="ORF">D9756_004550</name>
</gene>
<feature type="domain" description="Major facilitator superfamily (MFS) profile" evidence="7">
    <location>
        <begin position="73"/>
        <end position="717"/>
    </location>
</feature>
<feature type="transmembrane region" description="Helical" evidence="6">
    <location>
        <begin position="665"/>
        <end position="689"/>
    </location>
</feature>
<dbReference type="Proteomes" id="UP000559027">
    <property type="component" value="Unassembled WGS sequence"/>
</dbReference>
<keyword evidence="3 6" id="KW-1133">Transmembrane helix</keyword>
<dbReference type="PROSITE" id="PS50850">
    <property type="entry name" value="MFS"/>
    <property type="match status" value="1"/>
</dbReference>
<feature type="region of interest" description="Disordered" evidence="5">
    <location>
        <begin position="739"/>
        <end position="760"/>
    </location>
</feature>
<name>A0A8H5LKS9_9AGAR</name>
<proteinExistence type="predicted"/>
<evidence type="ECO:0000256" key="1">
    <source>
        <dbReference type="ARBA" id="ARBA00004141"/>
    </source>
</evidence>
<evidence type="ECO:0000259" key="7">
    <source>
        <dbReference type="PROSITE" id="PS50850"/>
    </source>
</evidence>
<feature type="compositionally biased region" description="Polar residues" evidence="5">
    <location>
        <begin position="739"/>
        <end position="757"/>
    </location>
</feature>
<dbReference type="AlphaFoldDB" id="A0A8H5LKS9"/>
<dbReference type="SUPFAM" id="SSF103473">
    <property type="entry name" value="MFS general substrate transporter"/>
    <property type="match status" value="2"/>
</dbReference>
<protein>
    <recommendedName>
        <fullName evidence="7">Major facilitator superfamily (MFS) profile domain-containing protein</fullName>
    </recommendedName>
</protein>
<keyword evidence="2 6" id="KW-0812">Transmembrane</keyword>
<dbReference type="InterPro" id="IPR036259">
    <property type="entry name" value="MFS_trans_sf"/>
</dbReference>
<feature type="transmembrane region" description="Helical" evidence="6">
    <location>
        <begin position="928"/>
        <end position="947"/>
    </location>
</feature>
<feature type="transmembrane region" description="Helical" evidence="6">
    <location>
        <begin position="859"/>
        <end position="879"/>
    </location>
</feature>
<evidence type="ECO:0000313" key="9">
    <source>
        <dbReference type="Proteomes" id="UP000559027"/>
    </source>
</evidence>
<evidence type="ECO:0000313" key="8">
    <source>
        <dbReference type="EMBL" id="KAF5360847.1"/>
    </source>
</evidence>
<feature type="transmembrane region" description="Helical" evidence="6">
    <location>
        <begin position="695"/>
        <end position="713"/>
    </location>
</feature>
<dbReference type="Gene3D" id="1.20.1720.10">
    <property type="entry name" value="Multidrug resistance protein D"/>
    <property type="match status" value="1"/>
</dbReference>
<evidence type="ECO:0000256" key="2">
    <source>
        <dbReference type="ARBA" id="ARBA00022692"/>
    </source>
</evidence>
<feature type="transmembrane region" description="Helical" evidence="6">
    <location>
        <begin position="358"/>
        <end position="375"/>
    </location>
</feature>
<evidence type="ECO:0000256" key="5">
    <source>
        <dbReference type="SAM" id="MobiDB-lite"/>
    </source>
</evidence>
<feature type="transmembrane region" description="Helical" evidence="6">
    <location>
        <begin position="632"/>
        <end position="653"/>
    </location>
</feature>
<feature type="transmembrane region" description="Helical" evidence="6">
    <location>
        <begin position="603"/>
        <end position="626"/>
    </location>
</feature>
<feature type="transmembrane region" description="Helical" evidence="6">
    <location>
        <begin position="164"/>
        <end position="188"/>
    </location>
</feature>
<feature type="transmembrane region" description="Helical" evidence="6">
    <location>
        <begin position="200"/>
        <end position="222"/>
    </location>
</feature>
<feature type="transmembrane region" description="Helical" evidence="6">
    <location>
        <begin position="829"/>
        <end position="847"/>
    </location>
</feature>
<dbReference type="Pfam" id="PF07690">
    <property type="entry name" value="MFS_1"/>
    <property type="match status" value="2"/>
</dbReference>
<sequence length="1040" mass="112915">MRTTAPTDPANSDTKEVSAHNHRNPGNSDANEETPAATTFTQRNLSFEEKIDIEHVPVHDDPRKWSSLRKNMVLLLIAGASVLVGIFTAIQNPAVATMEQDLPATSSQFSLSIALFIVVQGLVPVAWSAISEIKGRKLAYVLSMALATGSSIGIALSPSIGLVIGFRCIQGAGTSAFLAIGAATLADIYDPHERGTKMGIYYIAPLFGPSLGGVLGGGLTSWLGWRSIFWFCTIVSGLCLLAFLMFFRDTFRKERSLTYQNILKQRLKERARALEELQDKDSLPSTRTEIPGADIKITLRDVSPFRPIYLVLRRWNNVAMLLVNGIMFSWQMMITYTIARTLSTYYHYESWKIGLTSLAYGIGCILGSLVGGRLSDLMLRRMKKKTGGTSQPEIRLRSTTISIVLFPAFIIACGWVTQQRVHVAAVVVTLFGGGFFCVMMYSSILAYIVDANVGRSSSAVATNSVFRGLFAFMGTEVAVPLQDGLGDATIIAVPLQDAPPENPRSSSESVTPTVVDIEHTPVQDDPRHWSPFRKNFSLFLVSSASMISGLAGSIQNPAVEDMEIDLPATSQQFSLSIAIFILVQGIAPLLWTAISEVKGRRLVYLVSLAFFTVASIAVALSINIGLVIAFRAIQAAGSSAIICIGAATLADIFEPAERGTKACMGIYYIAPLLGPALGPIVGGALTSGLGWRSTFWFLTIVSGSSWLAFLLFFRDTFRKERSLIYQNVLKQRIGSKTSTEQDTTVCPGETNPTSTTSLHHEDLEKANEYPAVPVAPVEVKLSLKDVNPFKPIGMVLRRINNLAILFASGFMFALTYMISYTGARTLSGAYHYDALMIGVILISYGMGGSSSFESAPVRSLIHVSISAGCVIGSLLGGVWSDYKLAQLKEANGGKSYPEMRLRAGILGIIFLPPSIVGFGWVCEHRVHIAALCVLLFISGFFTIWMYASTLAYIVDANNGRSATAVATNSTFRGLFAFVATEIAVPMQDNIGDGWLYTIWGLIMAISGALTLLVMWKGEAWRRRAEERESRAAVEGSSSRP</sequence>
<dbReference type="Gene3D" id="1.20.1250.20">
    <property type="entry name" value="MFS general substrate transporter like domains"/>
    <property type="match status" value="2"/>
</dbReference>
<reference evidence="8 9" key="1">
    <citation type="journal article" date="2020" name="ISME J.">
        <title>Uncovering the hidden diversity of litter-decomposition mechanisms in mushroom-forming fungi.</title>
        <authorList>
            <person name="Floudas D."/>
            <person name="Bentzer J."/>
            <person name="Ahren D."/>
            <person name="Johansson T."/>
            <person name="Persson P."/>
            <person name="Tunlid A."/>
        </authorList>
    </citation>
    <scope>NUCLEOTIDE SEQUENCE [LARGE SCALE GENOMIC DNA]</scope>
    <source>
        <strain evidence="8 9">CBS 146.42</strain>
    </source>
</reference>
<evidence type="ECO:0000256" key="6">
    <source>
        <dbReference type="SAM" id="Phobius"/>
    </source>
</evidence>
<feature type="transmembrane region" description="Helical" evidence="6">
    <location>
        <begin position="228"/>
        <end position="247"/>
    </location>
</feature>
<feature type="transmembrane region" description="Helical" evidence="6">
    <location>
        <begin position="423"/>
        <end position="449"/>
    </location>
</feature>
<feature type="transmembrane region" description="Helical" evidence="6">
    <location>
        <begin position="802"/>
        <end position="823"/>
    </location>
</feature>
<organism evidence="8 9">
    <name type="scientific">Leucocoprinus leucothites</name>
    <dbReference type="NCBI Taxonomy" id="201217"/>
    <lineage>
        <taxon>Eukaryota</taxon>
        <taxon>Fungi</taxon>
        <taxon>Dikarya</taxon>
        <taxon>Basidiomycota</taxon>
        <taxon>Agaricomycotina</taxon>
        <taxon>Agaricomycetes</taxon>
        <taxon>Agaricomycetidae</taxon>
        <taxon>Agaricales</taxon>
        <taxon>Agaricineae</taxon>
        <taxon>Agaricaceae</taxon>
        <taxon>Leucocoprinus</taxon>
    </lineage>
</organism>
<comment type="caution">
    <text evidence="8">The sequence shown here is derived from an EMBL/GenBank/DDBJ whole genome shotgun (WGS) entry which is preliminary data.</text>
</comment>
<dbReference type="GO" id="GO:0022857">
    <property type="term" value="F:transmembrane transporter activity"/>
    <property type="evidence" value="ECO:0007669"/>
    <property type="project" value="InterPro"/>
</dbReference>
<feature type="transmembrane region" description="Helical" evidence="6">
    <location>
        <begin position="110"/>
        <end position="131"/>
    </location>
</feature>
<feature type="transmembrane region" description="Helical" evidence="6">
    <location>
        <begin position="994"/>
        <end position="1015"/>
    </location>
</feature>
<feature type="transmembrane region" description="Helical" evidence="6">
    <location>
        <begin position="536"/>
        <end position="554"/>
    </location>
</feature>
<feature type="transmembrane region" description="Helical" evidence="6">
    <location>
        <begin position="318"/>
        <end position="338"/>
    </location>
</feature>
<comment type="subcellular location">
    <subcellularLocation>
        <location evidence="1">Membrane</location>
        <topology evidence="1">Multi-pass membrane protein</topology>
    </subcellularLocation>
</comment>
<evidence type="ECO:0000256" key="3">
    <source>
        <dbReference type="ARBA" id="ARBA00022989"/>
    </source>
</evidence>
<dbReference type="GO" id="GO:0005886">
    <property type="term" value="C:plasma membrane"/>
    <property type="evidence" value="ECO:0007669"/>
    <property type="project" value="TreeGrafter"/>
</dbReference>
<feature type="transmembrane region" description="Helical" evidence="6">
    <location>
        <begin position="396"/>
        <end position="417"/>
    </location>
</feature>
<dbReference type="PANTHER" id="PTHR23502">
    <property type="entry name" value="MAJOR FACILITATOR SUPERFAMILY"/>
    <property type="match status" value="1"/>
</dbReference>
<feature type="transmembrane region" description="Helical" evidence="6">
    <location>
        <begin position="72"/>
        <end position="90"/>
    </location>
</feature>
<dbReference type="OrthoDB" id="2585655at2759"/>
<keyword evidence="9" id="KW-1185">Reference proteome</keyword>
<dbReference type="PANTHER" id="PTHR23502:SF5">
    <property type="entry name" value="QUINIDINE RESISTANCE PROTEIN 3"/>
    <property type="match status" value="1"/>
</dbReference>
<feature type="transmembrane region" description="Helical" evidence="6">
    <location>
        <begin position="138"/>
        <end position="158"/>
    </location>
</feature>